<feature type="domain" description="Reverse transcriptase RNase H-like" evidence="7">
    <location>
        <begin position="2"/>
        <end position="43"/>
    </location>
</feature>
<organism evidence="8 9">
    <name type="scientific">Mucuna pruriens</name>
    <name type="common">Velvet bean</name>
    <name type="synonym">Dolichos pruriens</name>
    <dbReference type="NCBI Taxonomy" id="157652"/>
    <lineage>
        <taxon>Eukaryota</taxon>
        <taxon>Viridiplantae</taxon>
        <taxon>Streptophyta</taxon>
        <taxon>Embryophyta</taxon>
        <taxon>Tracheophyta</taxon>
        <taxon>Spermatophyta</taxon>
        <taxon>Magnoliopsida</taxon>
        <taxon>eudicotyledons</taxon>
        <taxon>Gunneridae</taxon>
        <taxon>Pentapetalae</taxon>
        <taxon>rosids</taxon>
        <taxon>fabids</taxon>
        <taxon>Fabales</taxon>
        <taxon>Fabaceae</taxon>
        <taxon>Papilionoideae</taxon>
        <taxon>50 kb inversion clade</taxon>
        <taxon>NPAAA clade</taxon>
        <taxon>indigoferoid/millettioid clade</taxon>
        <taxon>Phaseoleae</taxon>
        <taxon>Mucuna</taxon>
    </lineage>
</organism>
<evidence type="ECO:0000259" key="7">
    <source>
        <dbReference type="Pfam" id="PF17917"/>
    </source>
</evidence>
<dbReference type="Pfam" id="PF17917">
    <property type="entry name" value="RT_RNaseH"/>
    <property type="match status" value="1"/>
</dbReference>
<evidence type="ECO:0000256" key="1">
    <source>
        <dbReference type="ARBA" id="ARBA00022679"/>
    </source>
</evidence>
<evidence type="ECO:0000313" key="8">
    <source>
        <dbReference type="EMBL" id="RDX67610.1"/>
    </source>
</evidence>
<evidence type="ECO:0000256" key="6">
    <source>
        <dbReference type="ARBA" id="ARBA00022918"/>
    </source>
</evidence>
<dbReference type="GO" id="GO:0004519">
    <property type="term" value="F:endonuclease activity"/>
    <property type="evidence" value="ECO:0007669"/>
    <property type="project" value="UniProtKB-KW"/>
</dbReference>
<evidence type="ECO:0000256" key="4">
    <source>
        <dbReference type="ARBA" id="ARBA00022759"/>
    </source>
</evidence>
<evidence type="ECO:0000256" key="5">
    <source>
        <dbReference type="ARBA" id="ARBA00022801"/>
    </source>
</evidence>
<keyword evidence="1" id="KW-0808">Transferase</keyword>
<protein>
    <submittedName>
        <fullName evidence="8">Retrovirus-related Pol polyprotein from transposon 17.6</fullName>
    </submittedName>
</protein>
<dbReference type="AlphaFoldDB" id="A0A371ENI0"/>
<dbReference type="GO" id="GO:0016787">
    <property type="term" value="F:hydrolase activity"/>
    <property type="evidence" value="ECO:0007669"/>
    <property type="project" value="UniProtKB-KW"/>
</dbReference>
<keyword evidence="5" id="KW-0378">Hydrolase</keyword>
<dbReference type="PANTHER" id="PTHR34072:SF57">
    <property type="entry name" value="RNA-DIRECTED DNA POLYMERASE"/>
    <property type="match status" value="1"/>
</dbReference>
<gene>
    <name evidence="8" type="primary">pol</name>
    <name evidence="8" type="ORF">CR513_53491</name>
</gene>
<evidence type="ECO:0000256" key="2">
    <source>
        <dbReference type="ARBA" id="ARBA00022695"/>
    </source>
</evidence>
<reference evidence="8" key="1">
    <citation type="submission" date="2018-05" db="EMBL/GenBank/DDBJ databases">
        <title>Draft genome of Mucuna pruriens seed.</title>
        <authorList>
            <person name="Nnadi N.E."/>
            <person name="Vos R."/>
            <person name="Hasami M.H."/>
            <person name="Devisetty U.K."/>
            <person name="Aguiy J.C."/>
        </authorList>
    </citation>
    <scope>NUCLEOTIDE SEQUENCE [LARGE SCALE GENOMIC DNA]</scope>
    <source>
        <strain evidence="8">JCA_2017</strain>
    </source>
</reference>
<keyword evidence="3" id="KW-0540">Nuclease</keyword>
<dbReference type="InterPro" id="IPR043502">
    <property type="entry name" value="DNA/RNA_pol_sf"/>
</dbReference>
<evidence type="ECO:0000313" key="9">
    <source>
        <dbReference type="Proteomes" id="UP000257109"/>
    </source>
</evidence>
<keyword evidence="6" id="KW-0695">RNA-directed DNA polymerase</keyword>
<keyword evidence="9" id="KW-1185">Reference proteome</keyword>
<dbReference type="EMBL" id="QJKJ01012914">
    <property type="protein sequence ID" value="RDX67610.1"/>
    <property type="molecule type" value="Genomic_DNA"/>
</dbReference>
<dbReference type="GO" id="GO:0003964">
    <property type="term" value="F:RNA-directed DNA polymerase activity"/>
    <property type="evidence" value="ECO:0007669"/>
    <property type="project" value="UniProtKB-KW"/>
</dbReference>
<evidence type="ECO:0000256" key="3">
    <source>
        <dbReference type="ARBA" id="ARBA00022722"/>
    </source>
</evidence>
<dbReference type="InterPro" id="IPR041373">
    <property type="entry name" value="RT_RNaseH"/>
</dbReference>
<keyword evidence="4" id="KW-0255">Endonuclease</keyword>
<dbReference type="PANTHER" id="PTHR34072">
    <property type="entry name" value="ENZYMATIC POLYPROTEIN-RELATED"/>
    <property type="match status" value="1"/>
</dbReference>
<proteinExistence type="predicted"/>
<name>A0A371ENI0_MUCPR</name>
<comment type="caution">
    <text evidence="8">The sequence shown here is derived from an EMBL/GenBank/DDBJ whole genome shotgun (WGS) entry which is preliminary data.</text>
</comment>
<dbReference type="SUPFAM" id="SSF56672">
    <property type="entry name" value="DNA/RNA polymerases"/>
    <property type="match status" value="1"/>
</dbReference>
<feature type="non-terminal residue" evidence="8">
    <location>
        <position position="1"/>
    </location>
</feature>
<accession>A0A371ENI0</accession>
<sequence length="185" mass="21506">MTIEKELLAIVFVLDKFFSYLLGSKVIVFSDHTTLKYLLKKPDEFDLEIKDKKGANNAVADHLSQIKRQPDPMPIQDDFLEEQLLRMDTSTSWFSDICNFIIASQFLLEASRLYREKIKSDAKYYIWDDSYLWKCSSDQQLEVAIMDQLGQPRRYSTVGFTGPPFFEMPTNSSRPVNNAREQGRP</sequence>
<keyword evidence="2" id="KW-0548">Nucleotidyltransferase</keyword>
<dbReference type="Proteomes" id="UP000257109">
    <property type="component" value="Unassembled WGS sequence"/>
</dbReference>